<dbReference type="GO" id="GO:0003677">
    <property type="term" value="F:DNA binding"/>
    <property type="evidence" value="ECO:0007669"/>
    <property type="project" value="InterPro"/>
</dbReference>
<dbReference type="InterPro" id="IPR010982">
    <property type="entry name" value="Lambda_DNA-bd_dom_sf"/>
</dbReference>
<dbReference type="Pfam" id="PF07022">
    <property type="entry name" value="Phage_CI_repr"/>
    <property type="match status" value="1"/>
</dbReference>
<proteinExistence type="predicted"/>
<dbReference type="RefSeq" id="WP_097053616.1">
    <property type="nucleotide sequence ID" value="NZ_OBMM01000009.1"/>
</dbReference>
<sequence length="147" mass="15936">MSSEEVGGIGRRINLCERIAGSRLALAAKTGISARTLENYSHGRNDPKASACVQIAAATGVSVQWLLTGSGEVSKVADETTRKIVFNIAYYLARSSDDVKVDPNTFADSFLALFDYSIEKEANSAFNVETFENVVEFASKRFQQVAS</sequence>
<dbReference type="InterPro" id="IPR010744">
    <property type="entry name" value="Phage_CI_N"/>
</dbReference>
<dbReference type="CDD" id="cd00093">
    <property type="entry name" value="HTH_XRE"/>
    <property type="match status" value="1"/>
</dbReference>
<dbReference type="AlphaFoldDB" id="A0A285TXE0"/>
<feature type="domain" description="HTH cro/C1-type" evidence="1">
    <location>
        <begin position="25"/>
        <end position="66"/>
    </location>
</feature>
<name>A0A285TXE0_9PROT</name>
<evidence type="ECO:0000313" key="3">
    <source>
        <dbReference type="Proteomes" id="UP000219068"/>
    </source>
</evidence>
<dbReference type="Proteomes" id="UP000219068">
    <property type="component" value="Unassembled WGS sequence"/>
</dbReference>
<gene>
    <name evidence="2" type="ORF">SAMN05428964_10957</name>
</gene>
<dbReference type="EMBL" id="OBMM01000009">
    <property type="protein sequence ID" value="SOC30478.1"/>
    <property type="molecule type" value="Genomic_DNA"/>
</dbReference>
<accession>A0A285TXE0</accession>
<reference evidence="2 3" key="1">
    <citation type="submission" date="2017-08" db="EMBL/GenBank/DDBJ databases">
        <authorList>
            <person name="de Groot N.N."/>
        </authorList>
    </citation>
    <scope>NUCLEOTIDE SEQUENCE [LARGE SCALE GENOMIC DNA]</scope>
    <source>
        <strain evidence="2 3">USBA 78</strain>
    </source>
</reference>
<dbReference type="Gene3D" id="1.10.260.40">
    <property type="entry name" value="lambda repressor-like DNA-binding domains"/>
    <property type="match status" value="1"/>
</dbReference>
<dbReference type="InterPro" id="IPR001387">
    <property type="entry name" value="Cro/C1-type_HTH"/>
</dbReference>
<evidence type="ECO:0000259" key="1">
    <source>
        <dbReference type="PROSITE" id="PS50943"/>
    </source>
</evidence>
<protein>
    <submittedName>
        <fullName evidence="2">Bacteriophage CI repressor helix-turn-helix domain-containing protein</fullName>
    </submittedName>
</protein>
<evidence type="ECO:0000313" key="2">
    <source>
        <dbReference type="EMBL" id="SOC30478.1"/>
    </source>
</evidence>
<dbReference type="SUPFAM" id="SSF47413">
    <property type="entry name" value="lambda repressor-like DNA-binding domains"/>
    <property type="match status" value="1"/>
</dbReference>
<dbReference type="GO" id="GO:0045892">
    <property type="term" value="P:negative regulation of DNA-templated transcription"/>
    <property type="evidence" value="ECO:0007669"/>
    <property type="project" value="InterPro"/>
</dbReference>
<organism evidence="2 3">
    <name type="scientific">Thalassospira xiamenensis</name>
    <dbReference type="NCBI Taxonomy" id="220697"/>
    <lineage>
        <taxon>Bacteria</taxon>
        <taxon>Pseudomonadati</taxon>
        <taxon>Pseudomonadota</taxon>
        <taxon>Alphaproteobacteria</taxon>
        <taxon>Rhodospirillales</taxon>
        <taxon>Thalassospiraceae</taxon>
        <taxon>Thalassospira</taxon>
    </lineage>
</organism>
<dbReference type="PROSITE" id="PS50943">
    <property type="entry name" value="HTH_CROC1"/>
    <property type="match status" value="1"/>
</dbReference>